<organism evidence="1 2">
    <name type="scientific">Acaulospora colombiana</name>
    <dbReference type="NCBI Taxonomy" id="27376"/>
    <lineage>
        <taxon>Eukaryota</taxon>
        <taxon>Fungi</taxon>
        <taxon>Fungi incertae sedis</taxon>
        <taxon>Mucoromycota</taxon>
        <taxon>Glomeromycotina</taxon>
        <taxon>Glomeromycetes</taxon>
        <taxon>Diversisporales</taxon>
        <taxon>Acaulosporaceae</taxon>
        <taxon>Acaulospora</taxon>
    </lineage>
</organism>
<feature type="non-terminal residue" evidence="1">
    <location>
        <position position="149"/>
    </location>
</feature>
<dbReference type="EMBL" id="CAJVPT010021672">
    <property type="protein sequence ID" value="CAG8656210.1"/>
    <property type="molecule type" value="Genomic_DNA"/>
</dbReference>
<evidence type="ECO:0000313" key="1">
    <source>
        <dbReference type="EMBL" id="CAG8656210.1"/>
    </source>
</evidence>
<keyword evidence="2" id="KW-1185">Reference proteome</keyword>
<sequence>MARKARRLPPPVVPMYPQKVVLSDGSSFTHWTTSPKSSIRLTRDISNSPLWTLSAASGGEEDDTSGRLSKFRLRFDQSGALDNYEASQHLNSPQEENDDLHAQFSQPSIPVLSEEDLKEIYRDLLRIEYIDKPRDVFLKSILNGYKEIA</sequence>
<evidence type="ECO:0000313" key="2">
    <source>
        <dbReference type="Proteomes" id="UP000789525"/>
    </source>
</evidence>
<proteinExistence type="predicted"/>
<gene>
    <name evidence="1" type="ORF">ACOLOM_LOCUS8416</name>
</gene>
<dbReference type="Proteomes" id="UP000789525">
    <property type="component" value="Unassembled WGS sequence"/>
</dbReference>
<accession>A0ACA9NI07</accession>
<comment type="caution">
    <text evidence="1">The sequence shown here is derived from an EMBL/GenBank/DDBJ whole genome shotgun (WGS) entry which is preliminary data.</text>
</comment>
<name>A0ACA9NI07_9GLOM</name>
<reference evidence="1" key="1">
    <citation type="submission" date="2021-06" db="EMBL/GenBank/DDBJ databases">
        <authorList>
            <person name="Kallberg Y."/>
            <person name="Tangrot J."/>
            <person name="Rosling A."/>
        </authorList>
    </citation>
    <scope>NUCLEOTIDE SEQUENCE</scope>
    <source>
        <strain evidence="1">CL356</strain>
    </source>
</reference>
<protein>
    <submittedName>
        <fullName evidence="1">17358_t:CDS:1</fullName>
    </submittedName>
</protein>